<feature type="chain" id="PRO_5046890539" description="Lipoprotein" evidence="1">
    <location>
        <begin position="19"/>
        <end position="139"/>
    </location>
</feature>
<dbReference type="RefSeq" id="WP_345334598.1">
    <property type="nucleotide sequence ID" value="NZ_BAABJZ010000017.1"/>
</dbReference>
<dbReference type="Proteomes" id="UP001499988">
    <property type="component" value="Unassembled WGS sequence"/>
</dbReference>
<dbReference type="EMBL" id="BAABJZ010000017">
    <property type="protein sequence ID" value="GAA4880679.1"/>
    <property type="molecule type" value="Genomic_DNA"/>
</dbReference>
<reference evidence="3" key="1">
    <citation type="journal article" date="2019" name="Int. J. Syst. Evol. Microbiol.">
        <title>The Global Catalogue of Microorganisms (GCM) 10K type strain sequencing project: providing services to taxonomists for standard genome sequencing and annotation.</title>
        <authorList>
            <consortium name="The Broad Institute Genomics Platform"/>
            <consortium name="The Broad Institute Genome Sequencing Center for Infectious Disease"/>
            <person name="Wu L."/>
            <person name="Ma J."/>
        </authorList>
    </citation>
    <scope>NUCLEOTIDE SEQUENCE [LARGE SCALE GENOMIC DNA]</scope>
    <source>
        <strain evidence="3">JCM 18401</strain>
    </source>
</reference>
<gene>
    <name evidence="2" type="ORF">GCM10023333_13620</name>
</gene>
<comment type="caution">
    <text evidence="2">The sequence shown here is derived from an EMBL/GenBank/DDBJ whole genome shotgun (WGS) entry which is preliminary data.</text>
</comment>
<evidence type="ECO:0008006" key="4">
    <source>
        <dbReference type="Google" id="ProtNLM"/>
    </source>
</evidence>
<protein>
    <recommendedName>
        <fullName evidence="4">Lipoprotein</fullName>
    </recommendedName>
</protein>
<evidence type="ECO:0000313" key="3">
    <source>
        <dbReference type="Proteomes" id="UP001499988"/>
    </source>
</evidence>
<feature type="signal peptide" evidence="1">
    <location>
        <begin position="1"/>
        <end position="18"/>
    </location>
</feature>
<accession>A0ABP9EK70</accession>
<evidence type="ECO:0000313" key="2">
    <source>
        <dbReference type="EMBL" id="GAA4880679.1"/>
    </source>
</evidence>
<dbReference type="PROSITE" id="PS51257">
    <property type="entry name" value="PROKAR_LIPOPROTEIN"/>
    <property type="match status" value="1"/>
</dbReference>
<keyword evidence="1" id="KW-0732">Signal</keyword>
<evidence type="ECO:0000256" key="1">
    <source>
        <dbReference type="SAM" id="SignalP"/>
    </source>
</evidence>
<organism evidence="2 3">
    <name type="scientific">Ferrimonas pelagia</name>
    <dbReference type="NCBI Taxonomy" id="1177826"/>
    <lineage>
        <taxon>Bacteria</taxon>
        <taxon>Pseudomonadati</taxon>
        <taxon>Pseudomonadota</taxon>
        <taxon>Gammaproteobacteria</taxon>
        <taxon>Alteromonadales</taxon>
        <taxon>Ferrimonadaceae</taxon>
        <taxon>Ferrimonas</taxon>
    </lineage>
</organism>
<keyword evidence="3" id="KW-1185">Reference proteome</keyword>
<name>A0ABP9EK70_9GAMM</name>
<sequence length="139" mass="15756">MIRLTCAFVMASLLAACAHDPHADRPCGELVVFQQPPKRADLHKLVITRINDKAVISQPSYRFKPGQYQLQLMEFIDDPRLAVALKERSYREMTLEVVADQRYHLAAQVQADALAEPEGYWLPVVWKQFGAACQFASEP</sequence>
<proteinExistence type="predicted"/>